<dbReference type="AlphaFoldDB" id="E1YMJ9"/>
<proteinExistence type="predicted"/>
<organism evidence="1">
    <name type="scientific">uncultured Desulfobacterium sp</name>
    <dbReference type="NCBI Taxonomy" id="201089"/>
    <lineage>
        <taxon>Bacteria</taxon>
        <taxon>Pseudomonadati</taxon>
        <taxon>Thermodesulfobacteriota</taxon>
        <taxon>Desulfobacteria</taxon>
        <taxon>Desulfobacterales</taxon>
        <taxon>Desulfobacteriaceae</taxon>
        <taxon>Desulfobacterium</taxon>
        <taxon>environmental samples</taxon>
    </lineage>
</organism>
<reference evidence="1" key="1">
    <citation type="journal article" date="2011" name="Environ. Microbiol.">
        <title>Genomic insights into the metabolic potential of the polycyclic aromatic hydrocarbon degrading sulfate-reducing Deltaproteobacterium N47.</title>
        <authorList>
            <person name="Bergmann F."/>
            <person name="Selesi D."/>
            <person name="Weinmaier T."/>
            <person name="Tischler P."/>
            <person name="Rattei T."/>
            <person name="Meckenstock R.U."/>
        </authorList>
    </citation>
    <scope>NUCLEOTIDE SEQUENCE</scope>
</reference>
<gene>
    <name evidence="1" type="ORF">N47_N26180</name>
</gene>
<sequence length="36" mass="4190">MKKYIVTLTKDEREALGELTTKGKHRVIVKSCVWNN</sequence>
<accession>E1YMJ9</accession>
<protein>
    <submittedName>
        <fullName evidence="1">Uncharacterized protein</fullName>
    </submittedName>
</protein>
<evidence type="ECO:0000313" key="1">
    <source>
        <dbReference type="EMBL" id="CBX31793.1"/>
    </source>
</evidence>
<dbReference type="EMBL" id="FR695879">
    <property type="protein sequence ID" value="CBX31793.1"/>
    <property type="molecule type" value="Genomic_DNA"/>
</dbReference>
<name>E1YMJ9_9BACT</name>